<proteinExistence type="predicted"/>
<protein>
    <submittedName>
        <fullName evidence="1">Uncharacterized protein</fullName>
    </submittedName>
</protein>
<gene>
    <name evidence="1" type="ORF">ACFPRH_13470</name>
</gene>
<organism evidence="1 2">
    <name type="scientific">Streptomyces amakusaensis</name>
    <dbReference type="NCBI Taxonomy" id="67271"/>
    <lineage>
        <taxon>Bacteria</taxon>
        <taxon>Bacillati</taxon>
        <taxon>Actinomycetota</taxon>
        <taxon>Actinomycetes</taxon>
        <taxon>Kitasatosporales</taxon>
        <taxon>Streptomycetaceae</taxon>
        <taxon>Streptomyces</taxon>
    </lineage>
</organism>
<evidence type="ECO:0000313" key="2">
    <source>
        <dbReference type="Proteomes" id="UP001596160"/>
    </source>
</evidence>
<evidence type="ECO:0000313" key="1">
    <source>
        <dbReference type="EMBL" id="MFC5152746.1"/>
    </source>
</evidence>
<dbReference type="EMBL" id="JBHSKP010000007">
    <property type="protein sequence ID" value="MFC5152746.1"/>
    <property type="molecule type" value="Genomic_DNA"/>
</dbReference>
<dbReference type="RefSeq" id="WP_344479103.1">
    <property type="nucleotide sequence ID" value="NZ_BAAASB010000011.1"/>
</dbReference>
<sequence>MTSGRTFRRTAREWSLDLASWVTEMVIDTLWETGLKQPVAIAVSRPPQG</sequence>
<accession>A0ABW0AIC4</accession>
<dbReference type="Proteomes" id="UP001596160">
    <property type="component" value="Unassembled WGS sequence"/>
</dbReference>
<reference evidence="2" key="1">
    <citation type="journal article" date="2019" name="Int. J. Syst. Evol. Microbiol.">
        <title>The Global Catalogue of Microorganisms (GCM) 10K type strain sequencing project: providing services to taxonomists for standard genome sequencing and annotation.</title>
        <authorList>
            <consortium name="The Broad Institute Genomics Platform"/>
            <consortium name="The Broad Institute Genome Sequencing Center for Infectious Disease"/>
            <person name="Wu L."/>
            <person name="Ma J."/>
        </authorList>
    </citation>
    <scope>NUCLEOTIDE SEQUENCE [LARGE SCALE GENOMIC DNA]</scope>
    <source>
        <strain evidence="2">PCU 266</strain>
    </source>
</reference>
<comment type="caution">
    <text evidence="1">The sequence shown here is derived from an EMBL/GenBank/DDBJ whole genome shotgun (WGS) entry which is preliminary data.</text>
</comment>
<name>A0ABW0AIC4_9ACTN</name>
<keyword evidence="2" id="KW-1185">Reference proteome</keyword>